<keyword evidence="2" id="KW-0732">Signal</keyword>
<keyword evidence="1" id="KW-0812">Transmembrane</keyword>
<reference evidence="3 4" key="1">
    <citation type="submission" date="2017-05" db="EMBL/GenBank/DDBJ databases">
        <authorList>
            <person name="Song R."/>
            <person name="Chenine A.L."/>
            <person name="Ruprecht R.M."/>
        </authorList>
    </citation>
    <scope>NUCLEOTIDE SEQUENCE [LARGE SCALE GENOMIC DNA]</scope>
    <source>
        <strain evidence="3 4">CECT 8898</strain>
    </source>
</reference>
<keyword evidence="4" id="KW-1185">Reference proteome</keyword>
<accession>A0A238JNE4</accession>
<keyword evidence="1" id="KW-0472">Membrane</keyword>
<dbReference type="Proteomes" id="UP000207598">
    <property type="component" value="Unassembled WGS sequence"/>
</dbReference>
<protein>
    <recommendedName>
        <fullName evidence="5">Ferrochelatase</fullName>
    </recommendedName>
</protein>
<proteinExistence type="predicted"/>
<sequence>MKKLMIIAAAAAITATAAAPVAAQQTTADPFIATQTAEQVLPLVIIGTVVGVVAIAAASGTD</sequence>
<evidence type="ECO:0000256" key="1">
    <source>
        <dbReference type="SAM" id="Phobius"/>
    </source>
</evidence>
<evidence type="ECO:0008006" key="5">
    <source>
        <dbReference type="Google" id="ProtNLM"/>
    </source>
</evidence>
<evidence type="ECO:0000313" key="4">
    <source>
        <dbReference type="Proteomes" id="UP000207598"/>
    </source>
</evidence>
<organism evidence="3 4">
    <name type="scientific">Maliponia aquimaris</name>
    <dbReference type="NCBI Taxonomy" id="1673631"/>
    <lineage>
        <taxon>Bacteria</taxon>
        <taxon>Pseudomonadati</taxon>
        <taxon>Pseudomonadota</taxon>
        <taxon>Alphaproteobacteria</taxon>
        <taxon>Rhodobacterales</taxon>
        <taxon>Paracoccaceae</taxon>
        <taxon>Maliponia</taxon>
    </lineage>
</organism>
<feature type="chain" id="PRO_5012421204" description="Ferrochelatase" evidence="2">
    <location>
        <begin position="24"/>
        <end position="62"/>
    </location>
</feature>
<feature type="signal peptide" evidence="2">
    <location>
        <begin position="1"/>
        <end position="23"/>
    </location>
</feature>
<dbReference type="EMBL" id="FXYF01000001">
    <property type="protein sequence ID" value="SMX32189.1"/>
    <property type="molecule type" value="Genomic_DNA"/>
</dbReference>
<dbReference type="RefSeq" id="WP_141194757.1">
    <property type="nucleotide sequence ID" value="NZ_FXYF01000001.1"/>
</dbReference>
<feature type="transmembrane region" description="Helical" evidence="1">
    <location>
        <begin position="39"/>
        <end position="58"/>
    </location>
</feature>
<dbReference type="AlphaFoldDB" id="A0A238JNE4"/>
<evidence type="ECO:0000256" key="2">
    <source>
        <dbReference type="SAM" id="SignalP"/>
    </source>
</evidence>
<gene>
    <name evidence="3" type="ORF">MAA8898_00174</name>
</gene>
<evidence type="ECO:0000313" key="3">
    <source>
        <dbReference type="EMBL" id="SMX32189.1"/>
    </source>
</evidence>
<keyword evidence="1" id="KW-1133">Transmembrane helix</keyword>
<name>A0A238JNE4_9RHOB</name>